<evidence type="ECO:0000313" key="1">
    <source>
        <dbReference type="EMBL" id="RWA19305.1"/>
    </source>
</evidence>
<proteinExistence type="predicted"/>
<accession>A0A439DSJ3</accession>
<dbReference type="AlphaFoldDB" id="A0A439DSJ3"/>
<protein>
    <submittedName>
        <fullName evidence="1">Uncharacterized protein</fullName>
    </submittedName>
</protein>
<comment type="caution">
    <text evidence="1">The sequence shown here is derived from an EMBL/GenBank/DDBJ whole genome shotgun (WGS) entry which is preliminary data.</text>
</comment>
<keyword evidence="2" id="KW-1185">Reference proteome</keyword>
<dbReference type="RefSeq" id="WP_241566623.1">
    <property type="nucleotide sequence ID" value="NZ_ATDN01000019.1"/>
</dbReference>
<dbReference type="EMBL" id="ATDN01000019">
    <property type="protein sequence ID" value="RWA19305.1"/>
    <property type="molecule type" value="Genomic_DNA"/>
</dbReference>
<dbReference type="Proteomes" id="UP000287177">
    <property type="component" value="Unassembled WGS sequence"/>
</dbReference>
<sequence length="136" mass="14535">MLAVGLALLLTRCPAYRDGMPGRLAQAMEETTSAAHSGVAALDLWTQGRSTTQLASVQITDARDDVAKAYNGIVVLRAQDPVDVRRQRVLTESMTAIIAELNAASAVLRDVDEQPGVAAVRAELARSSQELEAGYR</sequence>
<gene>
    <name evidence="1" type="ORF">MELE44368_21145</name>
</gene>
<name>A0A439DSJ3_9MYCO</name>
<evidence type="ECO:0000313" key="2">
    <source>
        <dbReference type="Proteomes" id="UP000287177"/>
    </source>
</evidence>
<organism evidence="1 2">
    <name type="scientific">Mycolicibacterium elephantis DSM 44368</name>
    <dbReference type="NCBI Taxonomy" id="1335622"/>
    <lineage>
        <taxon>Bacteria</taxon>
        <taxon>Bacillati</taxon>
        <taxon>Actinomycetota</taxon>
        <taxon>Actinomycetes</taxon>
        <taxon>Mycobacteriales</taxon>
        <taxon>Mycobacteriaceae</taxon>
        <taxon>Mycolicibacterium</taxon>
    </lineage>
</organism>
<reference evidence="1 2" key="1">
    <citation type="submission" date="2013-06" db="EMBL/GenBank/DDBJ databases">
        <title>The draft sequence of the Mycobacterium elephantis genome.</title>
        <authorList>
            <person name="Pettersson F.B."/>
            <person name="Das S."/>
            <person name="Dasgupta S."/>
            <person name="Bhattacharya A."/>
            <person name="Kirsebom L.A."/>
        </authorList>
    </citation>
    <scope>NUCLEOTIDE SEQUENCE [LARGE SCALE GENOMIC DNA]</scope>
    <source>
        <strain evidence="1 2">DSM 44368</strain>
    </source>
</reference>